<dbReference type="OrthoDB" id="9009370at2"/>
<sequence length="91" mass="10272">MIRHQFHEFSEDEQADAESIFASHSFDIIDFDIRDEDQYLAEDGTSLIRRQVMVTRRSTDKSAVYAAGQGTAWHADFERDLAAGVFGVSSV</sequence>
<organism evidence="1 2">
    <name type="scientific">Paraburkholderia phenazinium</name>
    <dbReference type="NCBI Taxonomy" id="60549"/>
    <lineage>
        <taxon>Bacteria</taxon>
        <taxon>Pseudomonadati</taxon>
        <taxon>Pseudomonadota</taxon>
        <taxon>Betaproteobacteria</taxon>
        <taxon>Burkholderiales</taxon>
        <taxon>Burkholderiaceae</taxon>
        <taxon>Paraburkholderia</taxon>
    </lineage>
</organism>
<dbReference type="AlphaFoldDB" id="A0A1N6JPR9"/>
<dbReference type="Proteomes" id="UP000184693">
    <property type="component" value="Unassembled WGS sequence"/>
</dbReference>
<dbReference type="RefSeq" id="WP_074266849.1">
    <property type="nucleotide sequence ID" value="NZ_FSRM01000002.1"/>
</dbReference>
<evidence type="ECO:0000313" key="1">
    <source>
        <dbReference type="EMBL" id="SIO46348.1"/>
    </source>
</evidence>
<evidence type="ECO:0000313" key="2">
    <source>
        <dbReference type="Proteomes" id="UP000184693"/>
    </source>
</evidence>
<name>A0A1N6JPR9_9BURK</name>
<protein>
    <submittedName>
        <fullName evidence="1">Uncharacterized protein</fullName>
    </submittedName>
</protein>
<gene>
    <name evidence="1" type="ORF">SAMN05444168_4789</name>
</gene>
<dbReference type="EMBL" id="FSRM01000002">
    <property type="protein sequence ID" value="SIO46348.1"/>
    <property type="molecule type" value="Genomic_DNA"/>
</dbReference>
<reference evidence="1 2" key="1">
    <citation type="submission" date="2016-11" db="EMBL/GenBank/DDBJ databases">
        <authorList>
            <person name="Jaros S."/>
            <person name="Januszkiewicz K."/>
            <person name="Wedrychowicz H."/>
        </authorList>
    </citation>
    <scope>NUCLEOTIDE SEQUENCE [LARGE SCALE GENOMIC DNA]</scope>
    <source>
        <strain evidence="1 2">GAS86</strain>
    </source>
</reference>
<proteinExistence type="predicted"/>
<accession>A0A1N6JPR9</accession>